<evidence type="ECO:0000313" key="6">
    <source>
        <dbReference type="Proteomes" id="UP000554482"/>
    </source>
</evidence>
<dbReference type="InterPro" id="IPR000863">
    <property type="entry name" value="Sulfotransferase_dom"/>
</dbReference>
<proteinExistence type="inferred from homology"/>
<evidence type="ECO:0000256" key="2">
    <source>
        <dbReference type="ARBA" id="ARBA00022679"/>
    </source>
</evidence>
<evidence type="ECO:0000313" key="5">
    <source>
        <dbReference type="EMBL" id="KAF5187074.1"/>
    </source>
</evidence>
<name>A0A7J6VPP3_THATH</name>
<comment type="similarity">
    <text evidence="1 3">Belongs to the sulfotransferase 1 family.</text>
</comment>
<dbReference type="Gene3D" id="3.40.50.300">
    <property type="entry name" value="P-loop containing nucleotide triphosphate hydrolases"/>
    <property type="match status" value="1"/>
</dbReference>
<dbReference type="EMBL" id="JABWDY010028484">
    <property type="protein sequence ID" value="KAF5187074.1"/>
    <property type="molecule type" value="Genomic_DNA"/>
</dbReference>
<evidence type="ECO:0000259" key="4">
    <source>
        <dbReference type="Pfam" id="PF00685"/>
    </source>
</evidence>
<dbReference type="Pfam" id="PF00685">
    <property type="entry name" value="Sulfotransfer_1"/>
    <property type="match status" value="1"/>
</dbReference>
<sequence length="320" mass="36703">MTTTQASLLPTSDFQDISILVSKLPKQIWFGHYELCKWEGSWYSPPVIEGALAAQSHFEARDDDIIIASSMKVGTTWLKSLIPSIMNCTQGNDHDDPLIAKNPHNVVHTLELQVYPKKQDISTLPSPRILHTHLPYNSLPDSIKNSNCKIVYIARNPKDVFVSLWHFMNKLRTEDEGPFPIEEAFENFCSGAHFYGPYLDHVLEYWNKSRTLPHKILFLKYEEMKRNPKEHVGNLASFLGKPFANNEELEIVLWRSSFGRLKNLEVNKSGTVFSSGFPNSSFFRLGTTGDWKNYFTPEMQECLDEIVRLKYEGTGLDLEI</sequence>
<dbReference type="OrthoDB" id="205623at2759"/>
<accession>A0A7J6VPP3</accession>
<dbReference type="EC" id="2.8.2.-" evidence="3"/>
<organism evidence="5 6">
    <name type="scientific">Thalictrum thalictroides</name>
    <name type="common">Rue-anemone</name>
    <name type="synonym">Anemone thalictroides</name>
    <dbReference type="NCBI Taxonomy" id="46969"/>
    <lineage>
        <taxon>Eukaryota</taxon>
        <taxon>Viridiplantae</taxon>
        <taxon>Streptophyta</taxon>
        <taxon>Embryophyta</taxon>
        <taxon>Tracheophyta</taxon>
        <taxon>Spermatophyta</taxon>
        <taxon>Magnoliopsida</taxon>
        <taxon>Ranunculales</taxon>
        <taxon>Ranunculaceae</taxon>
        <taxon>Thalictroideae</taxon>
        <taxon>Thalictrum</taxon>
    </lineage>
</organism>
<dbReference type="InterPro" id="IPR027417">
    <property type="entry name" value="P-loop_NTPase"/>
</dbReference>
<comment type="caution">
    <text evidence="5">The sequence shown here is derived from an EMBL/GenBank/DDBJ whole genome shotgun (WGS) entry which is preliminary data.</text>
</comment>
<evidence type="ECO:0000256" key="1">
    <source>
        <dbReference type="ARBA" id="ARBA00005771"/>
    </source>
</evidence>
<gene>
    <name evidence="5" type="ORF">FRX31_023339</name>
</gene>
<dbReference type="GO" id="GO:0008146">
    <property type="term" value="F:sulfotransferase activity"/>
    <property type="evidence" value="ECO:0007669"/>
    <property type="project" value="InterPro"/>
</dbReference>
<keyword evidence="2 3" id="KW-0808">Transferase</keyword>
<reference evidence="5 6" key="1">
    <citation type="submission" date="2020-06" db="EMBL/GenBank/DDBJ databases">
        <title>Transcriptomic and genomic resources for Thalictrum thalictroides and T. hernandezii: Facilitating candidate gene discovery in an emerging model plant lineage.</title>
        <authorList>
            <person name="Arias T."/>
            <person name="Riano-Pachon D.M."/>
            <person name="Di Stilio V.S."/>
        </authorList>
    </citation>
    <scope>NUCLEOTIDE SEQUENCE [LARGE SCALE GENOMIC DNA]</scope>
    <source>
        <strain evidence="6">cv. WT478/WT964</strain>
        <tissue evidence="5">Leaves</tissue>
    </source>
</reference>
<dbReference type="SUPFAM" id="SSF52540">
    <property type="entry name" value="P-loop containing nucleoside triphosphate hydrolases"/>
    <property type="match status" value="1"/>
</dbReference>
<keyword evidence="6" id="KW-1185">Reference proteome</keyword>
<protein>
    <recommendedName>
        <fullName evidence="3">Sulfotransferase</fullName>
        <ecNumber evidence="3">2.8.2.-</ecNumber>
    </recommendedName>
</protein>
<dbReference type="AlphaFoldDB" id="A0A7J6VPP3"/>
<dbReference type="Proteomes" id="UP000554482">
    <property type="component" value="Unassembled WGS sequence"/>
</dbReference>
<evidence type="ECO:0000256" key="3">
    <source>
        <dbReference type="RuleBase" id="RU361155"/>
    </source>
</evidence>
<dbReference type="PANTHER" id="PTHR11783">
    <property type="entry name" value="SULFOTRANSFERASE SULT"/>
    <property type="match status" value="1"/>
</dbReference>
<feature type="domain" description="Sulfotransferase" evidence="4">
    <location>
        <begin position="62"/>
        <end position="315"/>
    </location>
</feature>